<reference evidence="4 6" key="2">
    <citation type="submission" date="2020-02" db="EMBL/GenBank/DDBJ databases">
        <title>The WGS of Modestobacter muralis DSM 100205.</title>
        <authorList>
            <person name="Jiang Z."/>
        </authorList>
    </citation>
    <scope>NUCLEOTIDE SEQUENCE [LARGE SCALE GENOMIC DNA]</scope>
    <source>
        <strain evidence="4 6">DSM 100205</strain>
    </source>
</reference>
<feature type="domain" description="Response regulatory" evidence="2">
    <location>
        <begin position="17"/>
        <end position="131"/>
    </location>
</feature>
<evidence type="ECO:0000313" key="4">
    <source>
        <dbReference type="EMBL" id="NEN49578.1"/>
    </source>
</evidence>
<dbReference type="Pfam" id="PF00072">
    <property type="entry name" value="Response_reg"/>
    <property type="match status" value="1"/>
</dbReference>
<dbReference type="EMBL" id="JAAGWH010000004">
    <property type="protein sequence ID" value="NEK92811.1"/>
    <property type="molecule type" value="Genomic_DNA"/>
</dbReference>
<proteinExistence type="predicted"/>
<dbReference type="AlphaFoldDB" id="A0A6P0EM56"/>
<evidence type="ECO:0000313" key="5">
    <source>
        <dbReference type="Proteomes" id="UP000468828"/>
    </source>
</evidence>
<feature type="modified residue" description="4-aspartylphosphate" evidence="1">
    <location>
        <position position="65"/>
    </location>
</feature>
<reference evidence="3 5" key="1">
    <citation type="submission" date="2020-01" db="EMBL/GenBank/DDBJ databases">
        <title>the WGS Modestobacter muralis CPCC 204518.</title>
        <authorList>
            <person name="Jiang Z."/>
        </authorList>
    </citation>
    <scope>NUCLEOTIDE SEQUENCE [LARGE SCALE GENOMIC DNA]</scope>
    <source>
        <strain evidence="3 5">DSM 100205</strain>
    </source>
</reference>
<dbReference type="SUPFAM" id="SSF52172">
    <property type="entry name" value="CheY-like"/>
    <property type="match status" value="1"/>
</dbReference>
<dbReference type="CDD" id="cd17569">
    <property type="entry name" value="REC_HupR-like"/>
    <property type="match status" value="1"/>
</dbReference>
<protein>
    <submittedName>
        <fullName evidence="3">Response regulator</fullName>
    </submittedName>
</protein>
<organism evidence="3 5">
    <name type="scientific">Modestobacter muralis</name>
    <dbReference type="NCBI Taxonomy" id="1608614"/>
    <lineage>
        <taxon>Bacteria</taxon>
        <taxon>Bacillati</taxon>
        <taxon>Actinomycetota</taxon>
        <taxon>Actinomycetes</taxon>
        <taxon>Geodermatophilales</taxon>
        <taxon>Geodermatophilaceae</taxon>
        <taxon>Modestobacter</taxon>
    </lineage>
</organism>
<dbReference type="Gene3D" id="1.10.3210.10">
    <property type="entry name" value="Hypothetical protein af1432"/>
    <property type="match status" value="1"/>
</dbReference>
<evidence type="ECO:0000313" key="3">
    <source>
        <dbReference type="EMBL" id="NEK92811.1"/>
    </source>
</evidence>
<evidence type="ECO:0000256" key="1">
    <source>
        <dbReference type="PROSITE-ProRule" id="PRU00169"/>
    </source>
</evidence>
<dbReference type="PANTHER" id="PTHR45228">
    <property type="entry name" value="CYCLIC DI-GMP PHOSPHODIESTERASE TM_0186-RELATED"/>
    <property type="match status" value="1"/>
</dbReference>
<dbReference type="RefSeq" id="WP_163609259.1">
    <property type="nucleotide sequence ID" value="NZ_JAAGWB010000004.1"/>
</dbReference>
<dbReference type="InterPro" id="IPR001789">
    <property type="entry name" value="Sig_transdc_resp-reg_receiver"/>
</dbReference>
<keyword evidence="5" id="KW-1185">Reference proteome</keyword>
<name>A0A6P0EM56_9ACTN</name>
<accession>A0A6P0EM56</accession>
<dbReference type="PROSITE" id="PS50110">
    <property type="entry name" value="RESPONSE_REGULATORY"/>
    <property type="match status" value="1"/>
</dbReference>
<keyword evidence="1" id="KW-0597">Phosphoprotein</keyword>
<dbReference type="Gene3D" id="3.40.50.2300">
    <property type="match status" value="1"/>
</dbReference>
<sequence>MPNPTVSSVAPATPPASILLVDDEVAILDGLRRQLRREYTVHTATGGAAALEILAAQQVTVVVSDMRMPEMDGATFLSKVRTRHPDVGRVLLTGQADTQAAIAAVNQGHVFRFLTKPCPPDVLMDAIGSAVEIHRLATAEKELMASTLRRTVEAFIATLGLAQPVAFARSQRITRTATEVAEALGVEDVWEVEVAAMLAALGSVSLPASVQVKIDSGRPLDPDEAAMQARVPHLSRDLVSAIPRLEAVGAAIGWQRARYDGVGNGPGVPGGEDLPLVTRILKVAVDFEQGRATRPSVQDTIAVLQADAGSHDPAVLAALARCHGAGHDPEQARVVGIGELEEGMLVFDDIRTAGGVLLVGRGTTVTAPLVQRLENFAAREPLAGPILVTGGAA</sequence>
<gene>
    <name evidence="4" type="ORF">G3R41_01305</name>
    <name evidence="3" type="ORF">GCU67_01305</name>
</gene>
<dbReference type="InterPro" id="IPR052020">
    <property type="entry name" value="Cyclic_di-GMP/3'3'-cGAMP_PDE"/>
</dbReference>
<evidence type="ECO:0000313" key="6">
    <source>
        <dbReference type="Proteomes" id="UP000471152"/>
    </source>
</evidence>
<comment type="caution">
    <text evidence="3">The sequence shown here is derived from an EMBL/GenBank/DDBJ whole genome shotgun (WGS) entry which is preliminary data.</text>
</comment>
<dbReference type="Pfam" id="PF13487">
    <property type="entry name" value="HD_5"/>
    <property type="match status" value="1"/>
</dbReference>
<dbReference type="Proteomes" id="UP000468828">
    <property type="component" value="Unassembled WGS sequence"/>
</dbReference>
<dbReference type="GO" id="GO:0000160">
    <property type="term" value="P:phosphorelay signal transduction system"/>
    <property type="evidence" value="ECO:0007669"/>
    <property type="project" value="InterPro"/>
</dbReference>
<evidence type="ECO:0000259" key="2">
    <source>
        <dbReference type="PROSITE" id="PS50110"/>
    </source>
</evidence>
<dbReference type="SMART" id="SM00448">
    <property type="entry name" value="REC"/>
    <property type="match status" value="1"/>
</dbReference>
<dbReference type="PANTHER" id="PTHR45228:SF8">
    <property type="entry name" value="TWO-COMPONENT RESPONSE REGULATOR-RELATED"/>
    <property type="match status" value="1"/>
</dbReference>
<dbReference type="EMBL" id="JAAGWB010000004">
    <property type="protein sequence ID" value="NEN49578.1"/>
    <property type="molecule type" value="Genomic_DNA"/>
</dbReference>
<dbReference type="Proteomes" id="UP000471152">
    <property type="component" value="Unassembled WGS sequence"/>
</dbReference>
<dbReference type="InterPro" id="IPR011006">
    <property type="entry name" value="CheY-like_superfamily"/>
</dbReference>